<dbReference type="AlphaFoldDB" id="A0A4Y7T755"/>
<keyword evidence="2" id="KW-1185">Reference proteome</keyword>
<dbReference type="OrthoDB" id="3122090at2759"/>
<proteinExistence type="predicted"/>
<comment type="caution">
    <text evidence="1">The sequence shown here is derived from an EMBL/GenBank/DDBJ whole genome shotgun (WGS) entry which is preliminary data.</text>
</comment>
<sequence>MHLTCLSDRYHVCPWAHPEDSFATLTSLKIDAPLLYNGLFNSSPRSSFDISLANLTSLSVTQLNESVYRLTENRLETFFDFLMGLTRLEELTIESFALPSTPYPERRGFLPIHIRRLTVVRTGGAELTFLLTRFDPVELRLEYCTFVSTIPGCTCLRLRGIPLRRDGLVDAMWGWDGLDLEVTSSPAFGDDLVRGLENRMHTERRPVWPSMMRIRIQDCPYSDRLFGRMLDQRTQLLKRPRASSSRRS</sequence>
<dbReference type="EMBL" id="QPFP01000025">
    <property type="protein sequence ID" value="TEB29784.1"/>
    <property type="molecule type" value="Genomic_DNA"/>
</dbReference>
<name>A0A4Y7T755_COPMI</name>
<dbReference type="Proteomes" id="UP000298030">
    <property type="component" value="Unassembled WGS sequence"/>
</dbReference>
<accession>A0A4Y7T755</accession>
<organism evidence="1 2">
    <name type="scientific">Coprinellus micaceus</name>
    <name type="common">Glistening ink-cap mushroom</name>
    <name type="synonym">Coprinus micaceus</name>
    <dbReference type="NCBI Taxonomy" id="71717"/>
    <lineage>
        <taxon>Eukaryota</taxon>
        <taxon>Fungi</taxon>
        <taxon>Dikarya</taxon>
        <taxon>Basidiomycota</taxon>
        <taxon>Agaricomycotina</taxon>
        <taxon>Agaricomycetes</taxon>
        <taxon>Agaricomycetidae</taxon>
        <taxon>Agaricales</taxon>
        <taxon>Agaricineae</taxon>
        <taxon>Psathyrellaceae</taxon>
        <taxon>Coprinellus</taxon>
    </lineage>
</organism>
<protein>
    <recommendedName>
        <fullName evidence="3">F-box domain-containing protein</fullName>
    </recommendedName>
</protein>
<evidence type="ECO:0000313" key="1">
    <source>
        <dbReference type="EMBL" id="TEB29784.1"/>
    </source>
</evidence>
<evidence type="ECO:0008006" key="3">
    <source>
        <dbReference type="Google" id="ProtNLM"/>
    </source>
</evidence>
<evidence type="ECO:0000313" key="2">
    <source>
        <dbReference type="Proteomes" id="UP000298030"/>
    </source>
</evidence>
<reference evidence="1 2" key="1">
    <citation type="journal article" date="2019" name="Nat. Ecol. Evol.">
        <title>Megaphylogeny resolves global patterns of mushroom evolution.</title>
        <authorList>
            <person name="Varga T."/>
            <person name="Krizsan K."/>
            <person name="Foldi C."/>
            <person name="Dima B."/>
            <person name="Sanchez-Garcia M."/>
            <person name="Sanchez-Ramirez S."/>
            <person name="Szollosi G.J."/>
            <person name="Szarkandi J.G."/>
            <person name="Papp V."/>
            <person name="Albert L."/>
            <person name="Andreopoulos W."/>
            <person name="Angelini C."/>
            <person name="Antonin V."/>
            <person name="Barry K.W."/>
            <person name="Bougher N.L."/>
            <person name="Buchanan P."/>
            <person name="Buyck B."/>
            <person name="Bense V."/>
            <person name="Catcheside P."/>
            <person name="Chovatia M."/>
            <person name="Cooper J."/>
            <person name="Damon W."/>
            <person name="Desjardin D."/>
            <person name="Finy P."/>
            <person name="Geml J."/>
            <person name="Haridas S."/>
            <person name="Hughes K."/>
            <person name="Justo A."/>
            <person name="Karasinski D."/>
            <person name="Kautmanova I."/>
            <person name="Kiss B."/>
            <person name="Kocsube S."/>
            <person name="Kotiranta H."/>
            <person name="LaButti K.M."/>
            <person name="Lechner B.E."/>
            <person name="Liimatainen K."/>
            <person name="Lipzen A."/>
            <person name="Lukacs Z."/>
            <person name="Mihaltcheva S."/>
            <person name="Morgado L.N."/>
            <person name="Niskanen T."/>
            <person name="Noordeloos M.E."/>
            <person name="Ohm R.A."/>
            <person name="Ortiz-Santana B."/>
            <person name="Ovrebo C."/>
            <person name="Racz N."/>
            <person name="Riley R."/>
            <person name="Savchenko A."/>
            <person name="Shiryaev A."/>
            <person name="Soop K."/>
            <person name="Spirin V."/>
            <person name="Szebenyi C."/>
            <person name="Tomsovsky M."/>
            <person name="Tulloss R.E."/>
            <person name="Uehling J."/>
            <person name="Grigoriev I.V."/>
            <person name="Vagvolgyi C."/>
            <person name="Papp T."/>
            <person name="Martin F.M."/>
            <person name="Miettinen O."/>
            <person name="Hibbett D.S."/>
            <person name="Nagy L.G."/>
        </authorList>
    </citation>
    <scope>NUCLEOTIDE SEQUENCE [LARGE SCALE GENOMIC DNA]</scope>
    <source>
        <strain evidence="1 2">FP101781</strain>
    </source>
</reference>
<gene>
    <name evidence="1" type="ORF">FA13DRAFT_595363</name>
</gene>